<dbReference type="InterPro" id="IPR036259">
    <property type="entry name" value="MFS_trans_sf"/>
</dbReference>
<dbReference type="SUPFAM" id="SSF103473">
    <property type="entry name" value="MFS general substrate transporter"/>
    <property type="match status" value="1"/>
</dbReference>
<dbReference type="Gene3D" id="1.20.1250.20">
    <property type="entry name" value="MFS general substrate transporter like domains"/>
    <property type="match status" value="1"/>
</dbReference>
<evidence type="ECO:0000256" key="4">
    <source>
        <dbReference type="SAM" id="Phobius"/>
    </source>
</evidence>
<feature type="transmembrane region" description="Helical" evidence="4">
    <location>
        <begin position="332"/>
        <end position="353"/>
    </location>
</feature>
<name>A0ABS1UBA5_9PROT</name>
<dbReference type="PANTHER" id="PTHR11360">
    <property type="entry name" value="MONOCARBOXYLATE TRANSPORTER"/>
    <property type="match status" value="1"/>
</dbReference>
<feature type="transmembrane region" description="Helical" evidence="4">
    <location>
        <begin position="308"/>
        <end position="326"/>
    </location>
</feature>
<organism evidence="6 7">
    <name type="scientific">Belnapia arida</name>
    <dbReference type="NCBI Taxonomy" id="2804533"/>
    <lineage>
        <taxon>Bacteria</taxon>
        <taxon>Pseudomonadati</taxon>
        <taxon>Pseudomonadota</taxon>
        <taxon>Alphaproteobacteria</taxon>
        <taxon>Acetobacterales</taxon>
        <taxon>Roseomonadaceae</taxon>
        <taxon>Belnapia</taxon>
    </lineage>
</organism>
<evidence type="ECO:0000256" key="3">
    <source>
        <dbReference type="ARBA" id="ARBA00023136"/>
    </source>
</evidence>
<protein>
    <submittedName>
        <fullName evidence="6">MFS transporter</fullName>
    </submittedName>
</protein>
<keyword evidence="1 4" id="KW-0812">Transmembrane</keyword>
<comment type="caution">
    <text evidence="6">The sequence shown here is derived from an EMBL/GenBank/DDBJ whole genome shotgun (WGS) entry which is preliminary data.</text>
</comment>
<evidence type="ECO:0000256" key="1">
    <source>
        <dbReference type="ARBA" id="ARBA00022692"/>
    </source>
</evidence>
<proteinExistence type="predicted"/>
<dbReference type="Proteomes" id="UP000660885">
    <property type="component" value="Unassembled WGS sequence"/>
</dbReference>
<feature type="transmembrane region" description="Helical" evidence="4">
    <location>
        <begin position="159"/>
        <end position="180"/>
    </location>
</feature>
<evidence type="ECO:0000259" key="5">
    <source>
        <dbReference type="PROSITE" id="PS50850"/>
    </source>
</evidence>
<feature type="transmembrane region" description="Helical" evidence="4">
    <location>
        <begin position="71"/>
        <end position="94"/>
    </location>
</feature>
<dbReference type="EMBL" id="JAETWB010000014">
    <property type="protein sequence ID" value="MBL6080546.1"/>
    <property type="molecule type" value="Genomic_DNA"/>
</dbReference>
<sequence>MLRAADLGRCRPWRSPGQSARTSRGETPMERHYGWVIVAVGALMGCIGMGSLFSLAIFLGPVAADTGWSRAGISASMTIAFLAMGFGGFGWGWISDRYGPRIVGIAGGLLLGAGLLLASQATSLLTFQLAYGLFLGTAVGAFFAPMMATASAWFDRQRALAVSLVSAGLGTAPVTVAPFAQWLLSSHHWRTSQLLMGVIAWAVLLPAALLLRRPPATALNAGADDTAKGKGFTARKALGSRQFVVLAATFFACCLAHAGPIFHVVSYAMVCGLSAAAAVSVYGLQGLAGLGGRLLLGVLADRHGAKPVLIGGLLLQALAIGAFLPTSSLGEFYAVAAVFGLAYGGVMPLYAVLARDYFGPHVLGTVFGAATMVSCLGMAAGPAVGGWIFDRFGSYAGMHLSSLAIGFGAVAIALAFPPLPRMQAERLRPA</sequence>
<feature type="domain" description="Major facilitator superfamily (MFS) profile" evidence="5">
    <location>
        <begin position="34"/>
        <end position="423"/>
    </location>
</feature>
<evidence type="ECO:0000313" key="7">
    <source>
        <dbReference type="Proteomes" id="UP000660885"/>
    </source>
</evidence>
<dbReference type="PANTHER" id="PTHR11360:SF290">
    <property type="entry name" value="MONOCARBOXYLATE MFS PERMEASE"/>
    <property type="match status" value="1"/>
</dbReference>
<feature type="transmembrane region" description="Helical" evidence="4">
    <location>
        <begin position="101"/>
        <end position="119"/>
    </location>
</feature>
<keyword evidence="3 4" id="KW-0472">Membrane</keyword>
<keyword evidence="7" id="KW-1185">Reference proteome</keyword>
<feature type="transmembrane region" description="Helical" evidence="4">
    <location>
        <begin position="395"/>
        <end position="416"/>
    </location>
</feature>
<feature type="transmembrane region" description="Helical" evidence="4">
    <location>
        <begin position="275"/>
        <end position="296"/>
    </location>
</feature>
<accession>A0ABS1UBA5</accession>
<keyword evidence="2 4" id="KW-1133">Transmembrane helix</keyword>
<dbReference type="CDD" id="cd17355">
    <property type="entry name" value="MFS_YcxA_like"/>
    <property type="match status" value="1"/>
</dbReference>
<feature type="transmembrane region" description="Helical" evidence="4">
    <location>
        <begin position="125"/>
        <end position="147"/>
    </location>
</feature>
<feature type="transmembrane region" description="Helical" evidence="4">
    <location>
        <begin position="365"/>
        <end position="389"/>
    </location>
</feature>
<feature type="transmembrane region" description="Helical" evidence="4">
    <location>
        <begin position="33"/>
        <end position="59"/>
    </location>
</feature>
<dbReference type="InterPro" id="IPR020846">
    <property type="entry name" value="MFS_dom"/>
</dbReference>
<dbReference type="InterPro" id="IPR011701">
    <property type="entry name" value="MFS"/>
</dbReference>
<reference evidence="6 7" key="1">
    <citation type="submission" date="2021-01" db="EMBL/GenBank/DDBJ databases">
        <title>Belnapia mucosa sp. nov. and Belnapia arida sp. nov., isolated from the Tabernas Desert (Almeria, Spain).</title>
        <authorList>
            <person name="Molina-Menor E."/>
            <person name="Vidal-Verdu A."/>
            <person name="Calonge A."/>
            <person name="Satari L."/>
            <person name="Pereto J."/>
            <person name="Porcar M."/>
        </authorList>
    </citation>
    <scope>NUCLEOTIDE SEQUENCE [LARGE SCALE GENOMIC DNA]</scope>
    <source>
        <strain evidence="6 7">T18</strain>
    </source>
</reference>
<dbReference type="InterPro" id="IPR050327">
    <property type="entry name" value="Proton-linked_MCT"/>
</dbReference>
<dbReference type="Pfam" id="PF07690">
    <property type="entry name" value="MFS_1"/>
    <property type="match status" value="1"/>
</dbReference>
<evidence type="ECO:0000256" key="2">
    <source>
        <dbReference type="ARBA" id="ARBA00022989"/>
    </source>
</evidence>
<dbReference type="PROSITE" id="PS50850">
    <property type="entry name" value="MFS"/>
    <property type="match status" value="1"/>
</dbReference>
<evidence type="ECO:0000313" key="6">
    <source>
        <dbReference type="EMBL" id="MBL6080546.1"/>
    </source>
</evidence>
<feature type="transmembrane region" description="Helical" evidence="4">
    <location>
        <begin position="243"/>
        <end position="269"/>
    </location>
</feature>
<gene>
    <name evidence="6" type="ORF">JMJ56_21240</name>
</gene>
<feature type="transmembrane region" description="Helical" evidence="4">
    <location>
        <begin position="192"/>
        <end position="211"/>
    </location>
</feature>